<accession>A0A1H1Y5K1</accession>
<evidence type="ECO:0000256" key="1">
    <source>
        <dbReference type="ARBA" id="ARBA00023267"/>
    </source>
</evidence>
<dbReference type="CDD" id="cd06850">
    <property type="entry name" value="biotinyl_domain"/>
    <property type="match status" value="1"/>
</dbReference>
<dbReference type="PROSITE" id="PS50968">
    <property type="entry name" value="BIOTINYL_LIPOYL"/>
    <property type="match status" value="1"/>
</dbReference>
<protein>
    <submittedName>
        <fullName evidence="3">Biotin-requiring enzyme</fullName>
    </submittedName>
</protein>
<dbReference type="InterPro" id="IPR050709">
    <property type="entry name" value="Biotin_Carboxyl_Carrier/Decarb"/>
</dbReference>
<dbReference type="InterPro" id="IPR011053">
    <property type="entry name" value="Single_hybrid_motif"/>
</dbReference>
<reference evidence="4" key="1">
    <citation type="submission" date="2016-10" db="EMBL/GenBank/DDBJ databases">
        <authorList>
            <person name="Varghese N."/>
            <person name="Submissions S."/>
        </authorList>
    </citation>
    <scope>NUCLEOTIDE SEQUENCE [LARGE SCALE GENOMIC DNA]</scope>
    <source>
        <strain evidence="4">DSM 23676</strain>
    </source>
</reference>
<proteinExistence type="predicted"/>
<dbReference type="PANTHER" id="PTHR45266:SF3">
    <property type="entry name" value="OXALOACETATE DECARBOXYLASE ALPHA CHAIN"/>
    <property type="match status" value="1"/>
</dbReference>
<dbReference type="Gene3D" id="2.40.50.100">
    <property type="match status" value="1"/>
</dbReference>
<name>A0A1H1Y5K1_9MICO</name>
<sequence>MAETINADMGANVWKIMAAEGDSIEEDGVVLILEAMKMEIPVMAEDDGEIVKIHVKEGDTVTPGQPLYDIEAE</sequence>
<dbReference type="STRING" id="1136497.SAMN04489752_3561"/>
<dbReference type="SUPFAM" id="SSF51230">
    <property type="entry name" value="Single hybrid motif"/>
    <property type="match status" value="1"/>
</dbReference>
<evidence type="ECO:0000313" key="3">
    <source>
        <dbReference type="EMBL" id="SDT16730.1"/>
    </source>
</evidence>
<dbReference type="EMBL" id="LT629766">
    <property type="protein sequence ID" value="SDT16730.1"/>
    <property type="molecule type" value="Genomic_DNA"/>
</dbReference>
<dbReference type="PANTHER" id="PTHR45266">
    <property type="entry name" value="OXALOACETATE DECARBOXYLASE ALPHA CHAIN"/>
    <property type="match status" value="1"/>
</dbReference>
<keyword evidence="1" id="KW-0092">Biotin</keyword>
<dbReference type="Proteomes" id="UP000199597">
    <property type="component" value="Chromosome I"/>
</dbReference>
<organism evidence="3 4">
    <name type="scientific">Brevibacterium siliguriense</name>
    <dbReference type="NCBI Taxonomy" id="1136497"/>
    <lineage>
        <taxon>Bacteria</taxon>
        <taxon>Bacillati</taxon>
        <taxon>Actinomycetota</taxon>
        <taxon>Actinomycetes</taxon>
        <taxon>Micrococcales</taxon>
        <taxon>Brevibacteriaceae</taxon>
        <taxon>Brevibacterium</taxon>
    </lineage>
</organism>
<dbReference type="OrthoDB" id="163546at2"/>
<dbReference type="NCBIfam" id="NF004547">
    <property type="entry name" value="PRK05889.1"/>
    <property type="match status" value="1"/>
</dbReference>
<evidence type="ECO:0000259" key="2">
    <source>
        <dbReference type="PROSITE" id="PS50968"/>
    </source>
</evidence>
<dbReference type="RefSeq" id="WP_092016817.1">
    <property type="nucleotide sequence ID" value="NZ_LT629766.1"/>
</dbReference>
<dbReference type="AlphaFoldDB" id="A0A1H1Y5K1"/>
<gene>
    <name evidence="3" type="ORF">SAMN04489752_3561</name>
</gene>
<evidence type="ECO:0000313" key="4">
    <source>
        <dbReference type="Proteomes" id="UP000199597"/>
    </source>
</evidence>
<feature type="domain" description="Lipoyl-binding" evidence="2">
    <location>
        <begin position="1"/>
        <end position="71"/>
    </location>
</feature>
<keyword evidence="4" id="KW-1185">Reference proteome</keyword>
<dbReference type="InterPro" id="IPR000089">
    <property type="entry name" value="Biotin_lipoyl"/>
</dbReference>
<dbReference type="Pfam" id="PF00364">
    <property type="entry name" value="Biotin_lipoyl"/>
    <property type="match status" value="1"/>
</dbReference>